<dbReference type="Proteomes" id="UP000004994">
    <property type="component" value="Chromosome 10"/>
</dbReference>
<reference evidence="1" key="2">
    <citation type="submission" date="2019-01" db="UniProtKB">
        <authorList>
            <consortium name="EnsemblPlants"/>
        </authorList>
    </citation>
    <scope>IDENTIFICATION</scope>
    <source>
        <strain evidence="1">cv. Heinz 1706</strain>
    </source>
</reference>
<dbReference type="PaxDb" id="4081-Solyc10g055110.1.1"/>
<accession>A0A3Q7IHL8</accession>
<reference evidence="1" key="1">
    <citation type="journal article" date="2012" name="Nature">
        <title>The tomato genome sequence provides insights into fleshy fruit evolution.</title>
        <authorList>
            <consortium name="Tomato Genome Consortium"/>
        </authorList>
    </citation>
    <scope>NUCLEOTIDE SEQUENCE [LARGE SCALE GENOMIC DNA]</scope>
    <source>
        <strain evidence="1">cv. Heinz 1706</strain>
    </source>
</reference>
<organism evidence="1">
    <name type="scientific">Solanum lycopersicum</name>
    <name type="common">Tomato</name>
    <name type="synonym">Lycopersicon esculentum</name>
    <dbReference type="NCBI Taxonomy" id="4081"/>
    <lineage>
        <taxon>Eukaryota</taxon>
        <taxon>Viridiplantae</taxon>
        <taxon>Streptophyta</taxon>
        <taxon>Embryophyta</taxon>
        <taxon>Tracheophyta</taxon>
        <taxon>Spermatophyta</taxon>
        <taxon>Magnoliopsida</taxon>
        <taxon>eudicotyledons</taxon>
        <taxon>Gunneridae</taxon>
        <taxon>Pentapetalae</taxon>
        <taxon>asterids</taxon>
        <taxon>lamiids</taxon>
        <taxon>Solanales</taxon>
        <taxon>Solanaceae</taxon>
        <taxon>Solanoideae</taxon>
        <taxon>Solaneae</taxon>
        <taxon>Solanum</taxon>
        <taxon>Solanum subgen. Lycopersicon</taxon>
    </lineage>
</organism>
<dbReference type="EnsemblPlants" id="Solyc10g055110.2.1">
    <property type="protein sequence ID" value="Solyc10g055110.2.1.1"/>
    <property type="gene ID" value="Solyc10g055110.2"/>
</dbReference>
<proteinExistence type="predicted"/>
<evidence type="ECO:0000313" key="2">
    <source>
        <dbReference type="Proteomes" id="UP000004994"/>
    </source>
</evidence>
<protein>
    <submittedName>
        <fullName evidence="1">Uncharacterized protein</fullName>
    </submittedName>
</protein>
<dbReference type="Gramene" id="Solyc10g055110.2.1">
    <property type="protein sequence ID" value="Solyc10g055110.2.1.1"/>
    <property type="gene ID" value="Solyc10g055110.2"/>
</dbReference>
<name>A0A3Q7IHL8_SOLLC</name>
<sequence>RAKKITLELIQLQSEGTNPNSFSFDHLVQSHEAIPSNSGEVSDSRKFQEDEVMTALKNKGVTMIGICGMGGS</sequence>
<keyword evidence="2" id="KW-1185">Reference proteome</keyword>
<dbReference type="AlphaFoldDB" id="A0A3Q7IHL8"/>
<evidence type="ECO:0000313" key="1">
    <source>
        <dbReference type="EnsemblPlants" id="Solyc10g055110.2.1.1"/>
    </source>
</evidence>
<dbReference type="InParanoid" id="A0A3Q7IHL8"/>